<keyword evidence="2" id="KW-1003">Cell membrane</keyword>
<evidence type="ECO:0000256" key="7">
    <source>
        <dbReference type="ARBA" id="ARBA00023306"/>
    </source>
</evidence>
<evidence type="ECO:0000256" key="8">
    <source>
        <dbReference type="SAM" id="Phobius"/>
    </source>
</evidence>
<keyword evidence="7" id="KW-0131">Cell cycle</keyword>
<dbReference type="Gene3D" id="3.10.20.310">
    <property type="entry name" value="membrane protein fhac"/>
    <property type="match status" value="1"/>
</dbReference>
<evidence type="ECO:0000259" key="9">
    <source>
        <dbReference type="PROSITE" id="PS51779"/>
    </source>
</evidence>
<dbReference type="PANTHER" id="PTHR37820:SF1">
    <property type="entry name" value="CELL DIVISION PROTEIN FTSQ"/>
    <property type="match status" value="1"/>
</dbReference>
<dbReference type="RefSeq" id="WP_308197790.1">
    <property type="nucleotide sequence ID" value="NZ_JAMZDZ010000001.1"/>
</dbReference>
<reference evidence="11" key="1">
    <citation type="journal article" date="2019" name="Int. J. Syst. Evol. Microbiol.">
        <title>The Global Catalogue of Microorganisms (GCM) 10K type strain sequencing project: providing services to taxonomists for standard genome sequencing and annotation.</title>
        <authorList>
            <consortium name="The Broad Institute Genomics Platform"/>
            <consortium name="The Broad Institute Genome Sequencing Center for Infectious Disease"/>
            <person name="Wu L."/>
            <person name="Ma J."/>
        </authorList>
    </citation>
    <scope>NUCLEOTIDE SEQUENCE [LARGE SCALE GENOMIC DNA]</scope>
    <source>
        <strain evidence="11">CGMCC 4.7289</strain>
    </source>
</reference>
<name>A0ABV8LV50_9ACTN</name>
<keyword evidence="4 8" id="KW-0812">Transmembrane</keyword>
<gene>
    <name evidence="10" type="ORF">ACFOZ4_26815</name>
</gene>
<evidence type="ECO:0000256" key="4">
    <source>
        <dbReference type="ARBA" id="ARBA00022692"/>
    </source>
</evidence>
<evidence type="ECO:0000256" key="5">
    <source>
        <dbReference type="ARBA" id="ARBA00022989"/>
    </source>
</evidence>
<evidence type="ECO:0000256" key="1">
    <source>
        <dbReference type="ARBA" id="ARBA00004370"/>
    </source>
</evidence>
<evidence type="ECO:0000313" key="10">
    <source>
        <dbReference type="EMBL" id="MFC4134238.1"/>
    </source>
</evidence>
<feature type="domain" description="POTRA" evidence="9">
    <location>
        <begin position="66"/>
        <end position="134"/>
    </location>
</feature>
<evidence type="ECO:0000256" key="6">
    <source>
        <dbReference type="ARBA" id="ARBA00023136"/>
    </source>
</evidence>
<dbReference type="Pfam" id="PF03799">
    <property type="entry name" value="FtsQ_DivIB_C"/>
    <property type="match status" value="1"/>
</dbReference>
<evidence type="ECO:0000313" key="11">
    <source>
        <dbReference type="Proteomes" id="UP001595816"/>
    </source>
</evidence>
<dbReference type="EMBL" id="JBHSAY010000015">
    <property type="protein sequence ID" value="MFC4134238.1"/>
    <property type="molecule type" value="Genomic_DNA"/>
</dbReference>
<comment type="subcellular location">
    <subcellularLocation>
        <location evidence="1">Membrane</location>
    </subcellularLocation>
</comment>
<dbReference type="InterPro" id="IPR005548">
    <property type="entry name" value="Cell_div_FtsQ/DivIB_C"/>
</dbReference>
<keyword evidence="11" id="KW-1185">Reference proteome</keyword>
<comment type="caution">
    <text evidence="10">The sequence shown here is derived from an EMBL/GenBank/DDBJ whole genome shotgun (WGS) entry which is preliminary data.</text>
</comment>
<dbReference type="PROSITE" id="PS51779">
    <property type="entry name" value="POTRA"/>
    <property type="match status" value="1"/>
</dbReference>
<dbReference type="Proteomes" id="UP001595816">
    <property type="component" value="Unassembled WGS sequence"/>
</dbReference>
<dbReference type="InterPro" id="IPR013685">
    <property type="entry name" value="POTRA_FtsQ_type"/>
</dbReference>
<evidence type="ECO:0000256" key="2">
    <source>
        <dbReference type="ARBA" id="ARBA00022475"/>
    </source>
</evidence>
<organism evidence="10 11">
    <name type="scientific">Hamadaea flava</name>
    <dbReference type="NCBI Taxonomy" id="1742688"/>
    <lineage>
        <taxon>Bacteria</taxon>
        <taxon>Bacillati</taxon>
        <taxon>Actinomycetota</taxon>
        <taxon>Actinomycetes</taxon>
        <taxon>Micromonosporales</taxon>
        <taxon>Micromonosporaceae</taxon>
        <taxon>Hamadaea</taxon>
    </lineage>
</organism>
<feature type="transmembrane region" description="Helical" evidence="8">
    <location>
        <begin position="39"/>
        <end position="61"/>
    </location>
</feature>
<dbReference type="Pfam" id="PF08478">
    <property type="entry name" value="POTRA_1"/>
    <property type="match status" value="1"/>
</dbReference>
<evidence type="ECO:0000256" key="3">
    <source>
        <dbReference type="ARBA" id="ARBA00022618"/>
    </source>
</evidence>
<dbReference type="GO" id="GO:0051301">
    <property type="term" value="P:cell division"/>
    <property type="evidence" value="ECO:0007669"/>
    <property type="project" value="UniProtKB-KW"/>
</dbReference>
<keyword evidence="3 10" id="KW-0132">Cell division</keyword>
<dbReference type="InterPro" id="IPR034746">
    <property type="entry name" value="POTRA"/>
</dbReference>
<dbReference type="PANTHER" id="PTHR37820">
    <property type="entry name" value="CELL DIVISION PROTEIN DIVIB"/>
    <property type="match status" value="1"/>
</dbReference>
<keyword evidence="5 8" id="KW-1133">Transmembrane helix</keyword>
<accession>A0ABV8LV50</accession>
<proteinExistence type="predicted"/>
<sequence>MSQTPDGPRRWRLVRASRDAVPASVRRFMARARRRRLRAVAPWGIGGLILVLGGALVWLALQTSVLGVDLIRVTGVQILTPDEVRAAAEVPTGTPLARVDTKSVARRIGELAPVESVDIGRSWPNTLTIRVVERTPVAVVPQDKKFAMVDRSGVVFLTVDDRPSDLPELKLARPGPDSPETVAGLQVLAALTPQLKAELVRVVVDAPARIRLELRKGRTVIWGDATQGELKARVATALLTRSGRQIDVSAPEVVTIS</sequence>
<dbReference type="InterPro" id="IPR050487">
    <property type="entry name" value="FtsQ_DivIB"/>
</dbReference>
<protein>
    <submittedName>
        <fullName evidence="10">Cell division protein FtsQ/DivIB</fullName>
    </submittedName>
</protein>
<keyword evidence="6 8" id="KW-0472">Membrane</keyword>